<keyword evidence="1" id="KW-0472">Membrane</keyword>
<reference evidence="2" key="1">
    <citation type="submission" date="2018-06" db="EMBL/GenBank/DDBJ databases">
        <authorList>
            <person name="Zhirakovskaya E."/>
        </authorList>
    </citation>
    <scope>NUCLEOTIDE SEQUENCE</scope>
</reference>
<organism evidence="2">
    <name type="scientific">hydrothermal vent metagenome</name>
    <dbReference type="NCBI Taxonomy" id="652676"/>
    <lineage>
        <taxon>unclassified sequences</taxon>
        <taxon>metagenomes</taxon>
        <taxon>ecological metagenomes</taxon>
    </lineage>
</organism>
<feature type="transmembrane region" description="Helical" evidence="1">
    <location>
        <begin position="6"/>
        <end position="31"/>
    </location>
</feature>
<gene>
    <name evidence="2" type="ORF">MNBD_ALPHA06-852</name>
</gene>
<dbReference type="EMBL" id="UOEE01000092">
    <property type="protein sequence ID" value="VAV89660.1"/>
    <property type="molecule type" value="Genomic_DNA"/>
</dbReference>
<proteinExistence type="predicted"/>
<feature type="transmembrane region" description="Helical" evidence="1">
    <location>
        <begin position="121"/>
        <end position="144"/>
    </location>
</feature>
<dbReference type="AlphaFoldDB" id="A0A3B0R8W6"/>
<protein>
    <submittedName>
        <fullName evidence="2">Uncharacterized protein</fullName>
    </submittedName>
</protein>
<keyword evidence="1" id="KW-1133">Transmembrane helix</keyword>
<keyword evidence="1" id="KW-0812">Transmembrane</keyword>
<evidence type="ECO:0000313" key="2">
    <source>
        <dbReference type="EMBL" id="VAV89660.1"/>
    </source>
</evidence>
<feature type="transmembrane region" description="Helical" evidence="1">
    <location>
        <begin position="91"/>
        <end position="114"/>
    </location>
</feature>
<name>A0A3B0R8W6_9ZZZZ</name>
<accession>A0A3B0R8W6</accession>
<evidence type="ECO:0000256" key="1">
    <source>
        <dbReference type="SAM" id="Phobius"/>
    </source>
</evidence>
<feature type="transmembrane region" description="Helical" evidence="1">
    <location>
        <begin position="52"/>
        <end position="75"/>
    </location>
</feature>
<sequence length="147" mass="15771">MTLPEMNIFLLVGGVLSLIASALHLGVIVGGPDWLRFFGAGEQMAQMAENGSWYPGVVTGLIAVVLMVLGTYALVGATGGTQALFLPLVKWVLLVTTAVYLLRGLAVIPIYFMVPEQMNAFVVWSSLIVLGYGIVHAIGLLQVWRLL</sequence>